<name>A0ABR2GEB1_9ROSI</name>
<evidence type="ECO:0000313" key="3">
    <source>
        <dbReference type="Proteomes" id="UP001472677"/>
    </source>
</evidence>
<reference evidence="2 3" key="1">
    <citation type="journal article" date="2024" name="G3 (Bethesda)">
        <title>Genome assembly of Hibiscus sabdariffa L. provides insights into metabolisms of medicinal natural products.</title>
        <authorList>
            <person name="Kim T."/>
        </authorList>
    </citation>
    <scope>NUCLEOTIDE SEQUENCE [LARGE SCALE GENOMIC DNA]</scope>
    <source>
        <strain evidence="2">TK-2024</strain>
        <tissue evidence="2">Old leaves</tissue>
    </source>
</reference>
<dbReference type="Proteomes" id="UP001472677">
    <property type="component" value="Unassembled WGS sequence"/>
</dbReference>
<comment type="caution">
    <text evidence="2">The sequence shown here is derived from an EMBL/GenBank/DDBJ whole genome shotgun (WGS) entry which is preliminary data.</text>
</comment>
<proteinExistence type="predicted"/>
<feature type="region of interest" description="Disordered" evidence="1">
    <location>
        <begin position="219"/>
        <end position="250"/>
    </location>
</feature>
<accession>A0ABR2GEB1</accession>
<feature type="region of interest" description="Disordered" evidence="1">
    <location>
        <begin position="14"/>
        <end position="38"/>
    </location>
</feature>
<sequence>MLAPLGRVQVLERPASPTELVSQRAAKKGKSDLDHTEGMEFESEAVEVLSAGVTDRAVDPIVMEKTGGVVVNGADKVSYAAMAAESVSSIDECMIGKEPMNESNENVGGMGPRVDADGSQPELYGPWMMAANCRRRSGRVEATNYGMRRTTEVVSGSCFSVLNERNGEGELPNEDDLEREAIVAIREDVERPYQRIYADGKGMVQDRGVRLNKSYLESNLSRRPRAKESAASGSNDDVAKTSNRQREELSLSKLYGKENMSLRIKKGHGFQAPSRAALRDWIPNVSRMIDDDAQNMRHGLEHEFEVIDDEDPKETNSEVEVAVQNLIPGGRSSAVGMDLGPSQ</sequence>
<protein>
    <submittedName>
        <fullName evidence="2">Uncharacterized protein</fullName>
    </submittedName>
</protein>
<dbReference type="EMBL" id="JBBPBM010000001">
    <property type="protein sequence ID" value="KAK8601209.1"/>
    <property type="molecule type" value="Genomic_DNA"/>
</dbReference>
<organism evidence="2 3">
    <name type="scientific">Hibiscus sabdariffa</name>
    <name type="common">roselle</name>
    <dbReference type="NCBI Taxonomy" id="183260"/>
    <lineage>
        <taxon>Eukaryota</taxon>
        <taxon>Viridiplantae</taxon>
        <taxon>Streptophyta</taxon>
        <taxon>Embryophyta</taxon>
        <taxon>Tracheophyta</taxon>
        <taxon>Spermatophyta</taxon>
        <taxon>Magnoliopsida</taxon>
        <taxon>eudicotyledons</taxon>
        <taxon>Gunneridae</taxon>
        <taxon>Pentapetalae</taxon>
        <taxon>rosids</taxon>
        <taxon>malvids</taxon>
        <taxon>Malvales</taxon>
        <taxon>Malvaceae</taxon>
        <taxon>Malvoideae</taxon>
        <taxon>Hibiscus</taxon>
    </lineage>
</organism>
<gene>
    <name evidence="2" type="ORF">V6N12_051050</name>
</gene>
<keyword evidence="3" id="KW-1185">Reference proteome</keyword>
<feature type="compositionally biased region" description="Basic and acidic residues" evidence="1">
    <location>
        <begin position="29"/>
        <end position="38"/>
    </location>
</feature>
<evidence type="ECO:0000256" key="1">
    <source>
        <dbReference type="SAM" id="MobiDB-lite"/>
    </source>
</evidence>
<evidence type="ECO:0000313" key="2">
    <source>
        <dbReference type="EMBL" id="KAK8601209.1"/>
    </source>
</evidence>